<feature type="domain" description="DAGKc" evidence="9">
    <location>
        <begin position="46"/>
        <end position="176"/>
    </location>
</feature>
<evidence type="ECO:0000256" key="1">
    <source>
        <dbReference type="ARBA" id="ARBA00001946"/>
    </source>
</evidence>
<dbReference type="PROSITE" id="PS50146">
    <property type="entry name" value="DAGK"/>
    <property type="match status" value="1"/>
</dbReference>
<proteinExistence type="inferred from homology"/>
<evidence type="ECO:0000256" key="2">
    <source>
        <dbReference type="ARBA" id="ARBA00005983"/>
    </source>
</evidence>
<dbReference type="PANTHER" id="PTHR12358:SF54">
    <property type="entry name" value="SPHINGOSINE KINASE RELATED PROTEIN"/>
    <property type="match status" value="1"/>
</dbReference>
<dbReference type="InterPro" id="IPR045540">
    <property type="entry name" value="YegS/DAGK_C"/>
</dbReference>
<keyword evidence="6" id="KW-0067">ATP-binding</keyword>
<dbReference type="SUPFAM" id="SSF111331">
    <property type="entry name" value="NAD kinase/diacylglycerol kinase-like"/>
    <property type="match status" value="1"/>
</dbReference>
<dbReference type="Proteomes" id="UP000239187">
    <property type="component" value="Chromosome"/>
</dbReference>
<comment type="cofactor">
    <cofactor evidence="1">
        <name>Mg(2+)</name>
        <dbReference type="ChEBI" id="CHEBI:18420"/>
    </cofactor>
</comment>
<evidence type="ECO:0000256" key="8">
    <source>
        <dbReference type="ARBA" id="ARBA00023264"/>
    </source>
</evidence>
<accession>A0A2L0UAS5</accession>
<dbReference type="RefSeq" id="WP_208740346.1">
    <property type="nucleotide sequence ID" value="NZ_CP024915.1"/>
</dbReference>
<evidence type="ECO:0000256" key="6">
    <source>
        <dbReference type="ARBA" id="ARBA00022840"/>
    </source>
</evidence>
<evidence type="ECO:0000256" key="5">
    <source>
        <dbReference type="ARBA" id="ARBA00022777"/>
    </source>
</evidence>
<evidence type="ECO:0000313" key="11">
    <source>
        <dbReference type="Proteomes" id="UP000239187"/>
    </source>
</evidence>
<evidence type="ECO:0000256" key="7">
    <source>
        <dbReference type="ARBA" id="ARBA00023209"/>
    </source>
</evidence>
<gene>
    <name evidence="10" type="ORF">CVO76_00760</name>
</gene>
<dbReference type="InterPro" id="IPR050187">
    <property type="entry name" value="Lipid_Phosphate_FormReg"/>
</dbReference>
<dbReference type="Gene3D" id="3.40.50.10330">
    <property type="entry name" value="Probable inorganic polyphosphate/atp-NAD kinase, domain 1"/>
    <property type="match status" value="1"/>
</dbReference>
<keyword evidence="3" id="KW-0808">Transferase</keyword>
<sequence length="393" mass="42348">MRRKLLAGTAAASAAVASLQTYWSVRRLQQTRTPTASVHEPTPVAAGPQRVALVLNPSKLQADATRALVEQACSDAGWEPPLVLETTIEDPGTGQAAQALAAGADVVIAAGGDGTVRAVAQALAHQPAALGLLPLGTGNLLVRNLGLPYNDIAGCLRLALHGSERRIDMARIRLRNDRSEVVSEHPFLVMGGVGFDASVVADAKQDLKEKFGWLAYSEAGVRHLPGRRRRISISLDGQPPQSRKVRSLLVANCGKLPAGVDFVPDAVIDDGYLDVVVLSPRSLLGWTWMAAKILSRHRGVIPVISYYRAREVTVWSADPIATQLDGDPSGSITSLTARVDPDALMVRVPVTAPGPSGSSVLPLPDWHRRWPRTWQLGWQRGWQRGRQKVLRRP</sequence>
<reference evidence="10 11" key="1">
    <citation type="submission" date="2017-11" db="EMBL/GenBank/DDBJ databases">
        <title>Draft genome of Arthrobacter agilis strain UMCV2, a plant growth-promoting rhizobacterium and biocontrol capacity of phytopathogenic fungi.</title>
        <authorList>
            <person name="Martinez-Camara R."/>
            <person name="Santoyo G."/>
            <person name="Moreno-Hagelsieb G."/>
            <person name="Valencia-Cantero E."/>
        </authorList>
    </citation>
    <scope>NUCLEOTIDE SEQUENCE [LARGE SCALE GENOMIC DNA]</scope>
    <source>
        <strain evidence="10 11">UMCV2</strain>
    </source>
</reference>
<evidence type="ECO:0000256" key="4">
    <source>
        <dbReference type="ARBA" id="ARBA00022741"/>
    </source>
</evidence>
<keyword evidence="7" id="KW-0443">Lipid metabolism</keyword>
<dbReference type="InterPro" id="IPR016064">
    <property type="entry name" value="NAD/diacylglycerol_kinase_sf"/>
</dbReference>
<dbReference type="InterPro" id="IPR017438">
    <property type="entry name" value="ATP-NAD_kinase_N"/>
</dbReference>
<dbReference type="Gene3D" id="2.60.200.40">
    <property type="match status" value="1"/>
</dbReference>
<organism evidence="10 11">
    <name type="scientific">Arthrobacter agilis</name>
    <dbReference type="NCBI Taxonomy" id="37921"/>
    <lineage>
        <taxon>Bacteria</taxon>
        <taxon>Bacillati</taxon>
        <taxon>Actinomycetota</taxon>
        <taxon>Actinomycetes</taxon>
        <taxon>Micrococcales</taxon>
        <taxon>Micrococcaceae</taxon>
        <taxon>Arthrobacter</taxon>
    </lineage>
</organism>
<keyword evidence="8" id="KW-1208">Phospholipid metabolism</keyword>
<dbReference type="SMART" id="SM00046">
    <property type="entry name" value="DAGKc"/>
    <property type="match status" value="1"/>
</dbReference>
<evidence type="ECO:0000313" key="10">
    <source>
        <dbReference type="EMBL" id="AUZ86338.1"/>
    </source>
</evidence>
<evidence type="ECO:0000256" key="3">
    <source>
        <dbReference type="ARBA" id="ARBA00022679"/>
    </source>
</evidence>
<name>A0A2L0UAS5_9MICC</name>
<comment type="similarity">
    <text evidence="2">Belongs to the diacylglycerol/lipid kinase family.</text>
</comment>
<dbReference type="GO" id="GO:0005524">
    <property type="term" value="F:ATP binding"/>
    <property type="evidence" value="ECO:0007669"/>
    <property type="project" value="UniProtKB-KW"/>
</dbReference>
<dbReference type="GO" id="GO:0016301">
    <property type="term" value="F:kinase activity"/>
    <property type="evidence" value="ECO:0007669"/>
    <property type="project" value="UniProtKB-KW"/>
</dbReference>
<dbReference type="AlphaFoldDB" id="A0A2L0UAS5"/>
<dbReference type="GO" id="GO:0008654">
    <property type="term" value="P:phospholipid biosynthetic process"/>
    <property type="evidence" value="ECO:0007669"/>
    <property type="project" value="UniProtKB-KW"/>
</dbReference>
<keyword evidence="4" id="KW-0547">Nucleotide-binding</keyword>
<evidence type="ECO:0000259" key="9">
    <source>
        <dbReference type="PROSITE" id="PS50146"/>
    </source>
</evidence>
<protein>
    <submittedName>
        <fullName evidence="10">Diacylglycerol kinase</fullName>
    </submittedName>
</protein>
<keyword evidence="5 10" id="KW-0418">Kinase</keyword>
<keyword evidence="7" id="KW-0444">Lipid biosynthesis</keyword>
<dbReference type="PANTHER" id="PTHR12358">
    <property type="entry name" value="SPHINGOSINE KINASE"/>
    <property type="match status" value="1"/>
</dbReference>
<dbReference type="Pfam" id="PF00781">
    <property type="entry name" value="DAGK_cat"/>
    <property type="match status" value="1"/>
</dbReference>
<dbReference type="Pfam" id="PF19279">
    <property type="entry name" value="YegS_C"/>
    <property type="match status" value="1"/>
</dbReference>
<dbReference type="EMBL" id="CP024915">
    <property type="protein sequence ID" value="AUZ86338.1"/>
    <property type="molecule type" value="Genomic_DNA"/>
</dbReference>
<dbReference type="InterPro" id="IPR001206">
    <property type="entry name" value="Diacylglycerol_kinase_cat_dom"/>
</dbReference>
<keyword evidence="7" id="KW-0594">Phospholipid biosynthesis</keyword>